<keyword evidence="5 12" id="KW-0963">Cytoplasm</keyword>
<evidence type="ECO:0000256" key="3">
    <source>
        <dbReference type="ARBA" id="ARBA00012328"/>
    </source>
</evidence>
<keyword evidence="7 12" id="KW-0489">Methyltransferase</keyword>
<dbReference type="GO" id="GO:0070042">
    <property type="term" value="F:rRNA (uridine-N3-)-methyltransferase activity"/>
    <property type="evidence" value="ECO:0007669"/>
    <property type="project" value="TreeGrafter"/>
</dbReference>
<gene>
    <name evidence="15" type="ORF">A4X20_21010</name>
</gene>
<accession>A0A178LW76</accession>
<keyword evidence="8 12" id="KW-0808">Transferase</keyword>
<dbReference type="SUPFAM" id="SSF88697">
    <property type="entry name" value="PUA domain-like"/>
    <property type="match status" value="1"/>
</dbReference>
<evidence type="ECO:0000256" key="1">
    <source>
        <dbReference type="ARBA" id="ARBA00004496"/>
    </source>
</evidence>
<sequence>MRALFYVDAVPAVGEIVIVDGEEGHHAATVCRTRSGEHLDLSDGAGTVAHCIVENVDKGRLTARVQERRSVDPPVPTVTVVQALPKSDRSELAVELATEAGADAFLAWQAARCVARWDGAAKVEKGLRRWAAVARAAARQSRRPYVPGVGGVVSTRDLAESTRAAVAGSVLVLHESATRTLAEVIPAQPDTLTLIVGPEGGISEDELATLTGAGAVAVRLGPSVLRTSTAAAVALGALGVLTSRWR</sequence>
<keyword evidence="6 12" id="KW-0698">rRNA processing</keyword>
<comment type="function">
    <text evidence="10 12">Specifically methylates the N3 position of the uracil ring of uridine 1498 (m3U1498) in 16S rRNA. Acts on the fully assembled 30S ribosomal subunit.</text>
</comment>
<evidence type="ECO:0000259" key="14">
    <source>
        <dbReference type="Pfam" id="PF20260"/>
    </source>
</evidence>
<evidence type="ECO:0000256" key="5">
    <source>
        <dbReference type="ARBA" id="ARBA00022490"/>
    </source>
</evidence>
<dbReference type="EMBL" id="LWCS01000024">
    <property type="protein sequence ID" value="OAN37849.1"/>
    <property type="molecule type" value="Genomic_DNA"/>
</dbReference>
<dbReference type="FunFam" id="3.40.1280.10:FF:000023">
    <property type="entry name" value="Ribosomal RNA small subunit methyltransferase E"/>
    <property type="match status" value="1"/>
</dbReference>
<evidence type="ECO:0000256" key="6">
    <source>
        <dbReference type="ARBA" id="ARBA00022552"/>
    </source>
</evidence>
<dbReference type="InterPro" id="IPR006700">
    <property type="entry name" value="RsmE"/>
</dbReference>
<evidence type="ECO:0000256" key="7">
    <source>
        <dbReference type="ARBA" id="ARBA00022603"/>
    </source>
</evidence>
<evidence type="ECO:0000256" key="12">
    <source>
        <dbReference type="PIRNR" id="PIRNR015601"/>
    </source>
</evidence>
<proteinExistence type="inferred from homology"/>
<comment type="subcellular location">
    <subcellularLocation>
        <location evidence="1 12">Cytoplasm</location>
    </subcellularLocation>
</comment>
<comment type="caution">
    <text evidence="15">The sequence shown here is derived from an EMBL/GenBank/DDBJ whole genome shotgun (WGS) entry which is preliminary data.</text>
</comment>
<evidence type="ECO:0000256" key="9">
    <source>
        <dbReference type="ARBA" id="ARBA00022691"/>
    </source>
</evidence>
<dbReference type="NCBIfam" id="NF008693">
    <property type="entry name" value="PRK11713.2-3"/>
    <property type="match status" value="1"/>
</dbReference>
<evidence type="ECO:0000256" key="11">
    <source>
        <dbReference type="ARBA" id="ARBA00047944"/>
    </source>
</evidence>
<dbReference type="InterPro" id="IPR046887">
    <property type="entry name" value="RsmE_PUA-like"/>
</dbReference>
<evidence type="ECO:0000256" key="10">
    <source>
        <dbReference type="ARBA" id="ARBA00025699"/>
    </source>
</evidence>
<keyword evidence="9 12" id="KW-0949">S-adenosyl-L-methionine</keyword>
<dbReference type="EC" id="2.1.1.193" evidence="3 12"/>
<comment type="similarity">
    <text evidence="2 12">Belongs to the RNA methyltransferase RsmE family.</text>
</comment>
<dbReference type="InterPro" id="IPR029026">
    <property type="entry name" value="tRNA_m1G_MTases_N"/>
</dbReference>
<dbReference type="Gene3D" id="2.40.240.20">
    <property type="entry name" value="Hypothetical PUA domain-like, domain 1"/>
    <property type="match status" value="1"/>
</dbReference>
<dbReference type="Gene3D" id="3.40.1280.10">
    <property type="match status" value="1"/>
</dbReference>
<dbReference type="InterPro" id="IPR015947">
    <property type="entry name" value="PUA-like_sf"/>
</dbReference>
<dbReference type="PANTHER" id="PTHR30027">
    <property type="entry name" value="RIBOSOMAL RNA SMALL SUBUNIT METHYLTRANSFERASE E"/>
    <property type="match status" value="1"/>
</dbReference>
<evidence type="ECO:0000256" key="2">
    <source>
        <dbReference type="ARBA" id="ARBA00005528"/>
    </source>
</evidence>
<organism evidence="15 16">
    <name type="scientific">Mycolicibacterium iranicum</name>
    <name type="common">Mycobacterium iranicum</name>
    <dbReference type="NCBI Taxonomy" id="912594"/>
    <lineage>
        <taxon>Bacteria</taxon>
        <taxon>Bacillati</taxon>
        <taxon>Actinomycetota</taxon>
        <taxon>Actinomycetes</taxon>
        <taxon>Mycobacteriales</taxon>
        <taxon>Mycobacteriaceae</taxon>
        <taxon>Mycolicibacterium</taxon>
    </lineage>
</organism>
<feature type="domain" description="Ribosomal RNA small subunit methyltransferase E PUA-like" evidence="14">
    <location>
        <begin position="19"/>
        <end position="65"/>
    </location>
</feature>
<name>A0A178LW76_MYCIR</name>
<dbReference type="AlphaFoldDB" id="A0A178LW76"/>
<dbReference type="Proteomes" id="UP000078396">
    <property type="component" value="Unassembled WGS sequence"/>
</dbReference>
<evidence type="ECO:0000259" key="13">
    <source>
        <dbReference type="Pfam" id="PF04452"/>
    </source>
</evidence>
<dbReference type="GO" id="GO:0005737">
    <property type="term" value="C:cytoplasm"/>
    <property type="evidence" value="ECO:0007669"/>
    <property type="project" value="UniProtKB-SubCell"/>
</dbReference>
<evidence type="ECO:0000313" key="16">
    <source>
        <dbReference type="Proteomes" id="UP000078396"/>
    </source>
</evidence>
<dbReference type="STRING" id="912594.AWC12_11035"/>
<reference evidence="15 16" key="1">
    <citation type="submission" date="2016-04" db="EMBL/GenBank/DDBJ databases">
        <title>Draft Genome Sequences of Staphylococcus capitis Strain H36, S. capitis Strain H65, S. cohnii Strain H62, S. hominis Strain H69, Mycobacterium iranicum Strain H39, Plantibacter sp. Strain H53, Pseudomonas oryzihabitans Strain H72, and Microbacterium sp. Strain H83, isolated from residential settings.</title>
        <authorList>
            <person name="Lymperopoulou D."/>
            <person name="Adams R.I."/>
            <person name="Lindow S."/>
            <person name="Coil D.A."/>
            <person name="Jospin G."/>
            <person name="Eisen J.A."/>
        </authorList>
    </citation>
    <scope>NUCLEOTIDE SEQUENCE [LARGE SCALE GENOMIC DNA]</scope>
    <source>
        <strain evidence="15 16">H39</strain>
    </source>
</reference>
<dbReference type="InterPro" id="IPR029028">
    <property type="entry name" value="Alpha/beta_knot_MTases"/>
</dbReference>
<dbReference type="NCBIfam" id="TIGR00046">
    <property type="entry name" value="RsmE family RNA methyltransferase"/>
    <property type="match status" value="1"/>
</dbReference>
<dbReference type="PIRSF" id="PIRSF015601">
    <property type="entry name" value="MTase_slr0722"/>
    <property type="match status" value="1"/>
</dbReference>
<dbReference type="Pfam" id="PF04452">
    <property type="entry name" value="Methyltrans_RNA"/>
    <property type="match status" value="1"/>
</dbReference>
<comment type="catalytic activity">
    <reaction evidence="11 12">
        <text>uridine(1498) in 16S rRNA + S-adenosyl-L-methionine = N(3)-methyluridine(1498) in 16S rRNA + S-adenosyl-L-homocysteine + H(+)</text>
        <dbReference type="Rhea" id="RHEA:42920"/>
        <dbReference type="Rhea" id="RHEA-COMP:10283"/>
        <dbReference type="Rhea" id="RHEA-COMP:10284"/>
        <dbReference type="ChEBI" id="CHEBI:15378"/>
        <dbReference type="ChEBI" id="CHEBI:57856"/>
        <dbReference type="ChEBI" id="CHEBI:59789"/>
        <dbReference type="ChEBI" id="CHEBI:65315"/>
        <dbReference type="ChEBI" id="CHEBI:74502"/>
        <dbReference type="EC" id="2.1.1.193"/>
    </reaction>
</comment>
<dbReference type="RefSeq" id="WP_064282281.1">
    <property type="nucleotide sequence ID" value="NZ_LWCS01000024.1"/>
</dbReference>
<dbReference type="GO" id="GO:0070475">
    <property type="term" value="P:rRNA base methylation"/>
    <property type="evidence" value="ECO:0007669"/>
    <property type="project" value="TreeGrafter"/>
</dbReference>
<evidence type="ECO:0000256" key="8">
    <source>
        <dbReference type="ARBA" id="ARBA00022679"/>
    </source>
</evidence>
<dbReference type="OrthoDB" id="9808126at2"/>
<protein>
    <recommendedName>
        <fullName evidence="4 12">Ribosomal RNA small subunit methyltransferase E</fullName>
        <ecNumber evidence="3 12">2.1.1.193</ecNumber>
    </recommendedName>
</protein>
<dbReference type="PANTHER" id="PTHR30027:SF3">
    <property type="entry name" value="16S RRNA (URACIL(1498)-N(3))-METHYLTRANSFERASE"/>
    <property type="match status" value="1"/>
</dbReference>
<feature type="domain" description="Ribosomal RNA small subunit methyltransferase E methyltransferase" evidence="13">
    <location>
        <begin position="75"/>
        <end position="238"/>
    </location>
</feature>
<dbReference type="CDD" id="cd18084">
    <property type="entry name" value="RsmE-like"/>
    <property type="match status" value="1"/>
</dbReference>
<dbReference type="Pfam" id="PF20260">
    <property type="entry name" value="PUA_4"/>
    <property type="match status" value="1"/>
</dbReference>
<evidence type="ECO:0000256" key="4">
    <source>
        <dbReference type="ARBA" id="ARBA00013673"/>
    </source>
</evidence>
<dbReference type="InterPro" id="IPR046886">
    <property type="entry name" value="RsmE_MTase_dom"/>
</dbReference>
<dbReference type="SUPFAM" id="SSF75217">
    <property type="entry name" value="alpha/beta knot"/>
    <property type="match status" value="1"/>
</dbReference>
<evidence type="ECO:0000313" key="15">
    <source>
        <dbReference type="EMBL" id="OAN37849.1"/>
    </source>
</evidence>